<accession>A0A3B4AJT0</accession>
<dbReference type="Ensembl" id="ENSPMGT00000018096.1">
    <property type="protein sequence ID" value="ENSPMGP00000016950.1"/>
    <property type="gene ID" value="ENSPMGG00000013885.1"/>
</dbReference>
<evidence type="ECO:0000313" key="2">
    <source>
        <dbReference type="Proteomes" id="UP000261520"/>
    </source>
</evidence>
<dbReference type="GO" id="GO:0000460">
    <property type="term" value="P:maturation of 5.8S rRNA"/>
    <property type="evidence" value="ECO:0007669"/>
    <property type="project" value="TreeGrafter"/>
</dbReference>
<dbReference type="STRING" id="409849.ENSPMGP00000016950"/>
<dbReference type="GO" id="GO:0000470">
    <property type="term" value="P:maturation of LSU-rRNA"/>
    <property type="evidence" value="ECO:0007669"/>
    <property type="project" value="TreeGrafter"/>
</dbReference>
<reference evidence="1" key="1">
    <citation type="submission" date="2025-08" db="UniProtKB">
        <authorList>
            <consortium name="Ensembl"/>
        </authorList>
    </citation>
    <scope>IDENTIFICATION</scope>
</reference>
<sequence>MKKKGTTGKKRHVVAWINKTEWDQVLEYLYSNDTSLQKHALHRISAWKSRYADNTPVAVECTADLVRCQVLDRCGHLKGHELALLYGTAMIRFINLITEKHSLRL</sequence>
<keyword evidence="2" id="KW-1185">Reference proteome</keyword>
<reference evidence="1" key="2">
    <citation type="submission" date="2025-09" db="UniProtKB">
        <authorList>
            <consortium name="Ensembl"/>
        </authorList>
    </citation>
    <scope>IDENTIFICATION</scope>
</reference>
<evidence type="ECO:0000313" key="1">
    <source>
        <dbReference type="Ensembl" id="ENSPMGP00000016950.1"/>
    </source>
</evidence>
<dbReference type="Proteomes" id="UP000261520">
    <property type="component" value="Unplaced"/>
</dbReference>
<protein>
    <recommendedName>
        <fullName evidence="3">LAS1 like ribosome biogenesis factor</fullName>
    </recommendedName>
</protein>
<organism evidence="1 2">
    <name type="scientific">Periophthalmus magnuspinnatus</name>
    <dbReference type="NCBI Taxonomy" id="409849"/>
    <lineage>
        <taxon>Eukaryota</taxon>
        <taxon>Metazoa</taxon>
        <taxon>Chordata</taxon>
        <taxon>Craniata</taxon>
        <taxon>Vertebrata</taxon>
        <taxon>Euteleostomi</taxon>
        <taxon>Actinopterygii</taxon>
        <taxon>Neopterygii</taxon>
        <taxon>Teleostei</taxon>
        <taxon>Neoteleostei</taxon>
        <taxon>Acanthomorphata</taxon>
        <taxon>Gobiaria</taxon>
        <taxon>Gobiiformes</taxon>
        <taxon>Gobioidei</taxon>
        <taxon>Gobiidae</taxon>
        <taxon>Oxudercinae</taxon>
        <taxon>Periophthalmus</taxon>
    </lineage>
</organism>
<dbReference type="InterPro" id="IPR007174">
    <property type="entry name" value="Las1"/>
</dbReference>
<dbReference type="GO" id="GO:0030687">
    <property type="term" value="C:preribosome, large subunit precursor"/>
    <property type="evidence" value="ECO:0007669"/>
    <property type="project" value="TreeGrafter"/>
</dbReference>
<dbReference type="GO" id="GO:0004519">
    <property type="term" value="F:endonuclease activity"/>
    <property type="evidence" value="ECO:0007669"/>
    <property type="project" value="InterPro"/>
</dbReference>
<dbReference type="PANTHER" id="PTHR15002">
    <property type="entry name" value="RIBOSOMAL BIOGENESIS PROTEIN LAS1L"/>
    <property type="match status" value="1"/>
</dbReference>
<proteinExistence type="predicted"/>
<name>A0A3B4AJT0_9GOBI</name>
<dbReference type="PANTHER" id="PTHR15002:SF0">
    <property type="entry name" value="RIBOSOMAL BIOGENESIS PROTEIN LAS1L"/>
    <property type="match status" value="1"/>
</dbReference>
<dbReference type="GO" id="GO:0090730">
    <property type="term" value="C:Las1 complex"/>
    <property type="evidence" value="ECO:0007669"/>
    <property type="project" value="InterPro"/>
</dbReference>
<dbReference type="AlphaFoldDB" id="A0A3B4AJT0"/>
<evidence type="ECO:0008006" key="3">
    <source>
        <dbReference type="Google" id="ProtNLM"/>
    </source>
</evidence>
<dbReference type="Pfam" id="PF04031">
    <property type="entry name" value="Las1"/>
    <property type="match status" value="1"/>
</dbReference>